<keyword evidence="2" id="KW-1185">Reference proteome</keyword>
<dbReference type="Proteomes" id="UP000436006">
    <property type="component" value="Unassembled WGS sequence"/>
</dbReference>
<protein>
    <submittedName>
        <fullName evidence="1">Uncharacterized protein</fullName>
    </submittedName>
</protein>
<dbReference type="RefSeq" id="WP_157590041.1">
    <property type="nucleotide sequence ID" value="NZ_WPIN01000021.1"/>
</dbReference>
<dbReference type="EMBL" id="WPIN01000021">
    <property type="protein sequence ID" value="MVM35234.1"/>
    <property type="molecule type" value="Genomic_DNA"/>
</dbReference>
<gene>
    <name evidence="1" type="ORF">GO755_34755</name>
</gene>
<organism evidence="1 2">
    <name type="scientific">Spirosoma arboris</name>
    <dbReference type="NCBI Taxonomy" id="2682092"/>
    <lineage>
        <taxon>Bacteria</taxon>
        <taxon>Pseudomonadati</taxon>
        <taxon>Bacteroidota</taxon>
        <taxon>Cytophagia</taxon>
        <taxon>Cytophagales</taxon>
        <taxon>Cytophagaceae</taxon>
        <taxon>Spirosoma</taxon>
    </lineage>
</organism>
<reference evidence="1 2" key="1">
    <citation type="submission" date="2019-12" db="EMBL/GenBank/DDBJ databases">
        <title>Spirosoma sp. HMF4905 genome sequencing and assembly.</title>
        <authorList>
            <person name="Kang H."/>
            <person name="Cha I."/>
            <person name="Kim H."/>
            <person name="Joh K."/>
        </authorList>
    </citation>
    <scope>NUCLEOTIDE SEQUENCE [LARGE SCALE GENOMIC DNA]</scope>
    <source>
        <strain evidence="1 2">HMF4905</strain>
    </source>
</reference>
<proteinExistence type="predicted"/>
<accession>A0A7K1SN56</accession>
<comment type="caution">
    <text evidence="1">The sequence shown here is derived from an EMBL/GenBank/DDBJ whole genome shotgun (WGS) entry which is preliminary data.</text>
</comment>
<sequence>MATRYVARFARISSELALTGTGQPTDKVYYVLPEGIDLPVVGDKHIPLRSGLIRYAGPLSSLSTSCSGTDPGEPPTDPPVSGLLTLADYVLALPLAIDVYATPNSDGFSVFFYFRTPSSWNYKLEYVGHFAGSWAPVPLLPEPDSYGYQSSAFVSLAYPGDILNVSLSPDGVNNIQTASYLVTGAIDRTTILPLAP</sequence>
<evidence type="ECO:0000313" key="1">
    <source>
        <dbReference type="EMBL" id="MVM35234.1"/>
    </source>
</evidence>
<dbReference type="AlphaFoldDB" id="A0A7K1SN56"/>
<name>A0A7K1SN56_9BACT</name>
<evidence type="ECO:0000313" key="2">
    <source>
        <dbReference type="Proteomes" id="UP000436006"/>
    </source>
</evidence>